<comment type="caution">
    <text evidence="1">The sequence shown here is derived from an EMBL/GenBank/DDBJ whole genome shotgun (WGS) entry which is preliminary data.</text>
</comment>
<dbReference type="Proteomes" id="UP000821853">
    <property type="component" value="Chromosome 9"/>
</dbReference>
<reference evidence="1 2" key="1">
    <citation type="journal article" date="2020" name="Cell">
        <title>Large-Scale Comparative Analyses of Tick Genomes Elucidate Their Genetic Diversity and Vector Capacities.</title>
        <authorList>
            <consortium name="Tick Genome and Microbiome Consortium (TIGMIC)"/>
            <person name="Jia N."/>
            <person name="Wang J."/>
            <person name="Shi W."/>
            <person name="Du L."/>
            <person name="Sun Y."/>
            <person name="Zhan W."/>
            <person name="Jiang J.F."/>
            <person name="Wang Q."/>
            <person name="Zhang B."/>
            <person name="Ji P."/>
            <person name="Bell-Sakyi L."/>
            <person name="Cui X.M."/>
            <person name="Yuan T.T."/>
            <person name="Jiang B.G."/>
            <person name="Yang W.F."/>
            <person name="Lam T.T."/>
            <person name="Chang Q.C."/>
            <person name="Ding S.J."/>
            <person name="Wang X.J."/>
            <person name="Zhu J.G."/>
            <person name="Ruan X.D."/>
            <person name="Zhao L."/>
            <person name="Wei J.T."/>
            <person name="Ye R.Z."/>
            <person name="Que T.C."/>
            <person name="Du C.H."/>
            <person name="Zhou Y.H."/>
            <person name="Cheng J.X."/>
            <person name="Dai P.F."/>
            <person name="Guo W.B."/>
            <person name="Han X.H."/>
            <person name="Huang E.J."/>
            <person name="Li L.F."/>
            <person name="Wei W."/>
            <person name="Gao Y.C."/>
            <person name="Liu J.Z."/>
            <person name="Shao H.Z."/>
            <person name="Wang X."/>
            <person name="Wang C.C."/>
            <person name="Yang T.C."/>
            <person name="Huo Q.B."/>
            <person name="Li W."/>
            <person name="Chen H.Y."/>
            <person name="Chen S.E."/>
            <person name="Zhou L.G."/>
            <person name="Ni X.B."/>
            <person name="Tian J.H."/>
            <person name="Sheng Y."/>
            <person name="Liu T."/>
            <person name="Pan Y.S."/>
            <person name="Xia L.Y."/>
            <person name="Li J."/>
            <person name="Zhao F."/>
            <person name="Cao W.C."/>
        </authorList>
    </citation>
    <scope>NUCLEOTIDE SEQUENCE [LARGE SCALE GENOMIC DNA]</scope>
    <source>
        <strain evidence="1">HaeL-2018</strain>
    </source>
</reference>
<dbReference type="VEuPathDB" id="VectorBase:HLOH_060090"/>
<organism evidence="1 2">
    <name type="scientific">Haemaphysalis longicornis</name>
    <name type="common">Bush tick</name>
    <dbReference type="NCBI Taxonomy" id="44386"/>
    <lineage>
        <taxon>Eukaryota</taxon>
        <taxon>Metazoa</taxon>
        <taxon>Ecdysozoa</taxon>
        <taxon>Arthropoda</taxon>
        <taxon>Chelicerata</taxon>
        <taxon>Arachnida</taxon>
        <taxon>Acari</taxon>
        <taxon>Parasitiformes</taxon>
        <taxon>Ixodida</taxon>
        <taxon>Ixodoidea</taxon>
        <taxon>Ixodidae</taxon>
        <taxon>Haemaphysalinae</taxon>
        <taxon>Haemaphysalis</taxon>
    </lineage>
</organism>
<name>A0A9J6H5F1_HAELO</name>
<evidence type="ECO:0000313" key="2">
    <source>
        <dbReference type="Proteomes" id="UP000821853"/>
    </source>
</evidence>
<dbReference type="AlphaFoldDB" id="A0A9J6H5F1"/>
<keyword evidence="2" id="KW-1185">Reference proteome</keyword>
<proteinExistence type="predicted"/>
<sequence length="157" mass="17344">MVGLITKRHHGLKESDVTRLIQGLVISRITYSAPCLEIKISEAIFCRAYKETQGLSPTTATATLLSLGVYNTMEERVKARLISEPKRLALILTGIRPGHSTNPGGRTVMETLCLELRKKPNEAPIPDHHTDGRSARAKYIHSKFGSHPDSKFIDAAK</sequence>
<protein>
    <submittedName>
        <fullName evidence="1">Uncharacterized protein</fullName>
    </submittedName>
</protein>
<gene>
    <name evidence="1" type="ORF">HPB48_012065</name>
</gene>
<evidence type="ECO:0000313" key="1">
    <source>
        <dbReference type="EMBL" id="KAH9382336.1"/>
    </source>
</evidence>
<dbReference type="EMBL" id="JABSTR010000011">
    <property type="protein sequence ID" value="KAH9382336.1"/>
    <property type="molecule type" value="Genomic_DNA"/>
</dbReference>
<accession>A0A9J6H5F1</accession>